<dbReference type="PANTHER" id="PTHR43884">
    <property type="entry name" value="ACYL-COA DEHYDROGENASE"/>
    <property type="match status" value="1"/>
</dbReference>
<dbReference type="InterPro" id="IPR009100">
    <property type="entry name" value="AcylCoA_DH/oxidase_NM_dom_sf"/>
</dbReference>
<evidence type="ECO:0000313" key="9">
    <source>
        <dbReference type="EMBL" id="MCU4753113.1"/>
    </source>
</evidence>
<dbReference type="Gene3D" id="2.40.110.10">
    <property type="entry name" value="Butyryl-CoA Dehydrogenase, subunit A, domain 2"/>
    <property type="match status" value="1"/>
</dbReference>
<dbReference type="Pfam" id="PF00441">
    <property type="entry name" value="Acyl-CoA_dh_1"/>
    <property type="match status" value="1"/>
</dbReference>
<dbReference type="InterPro" id="IPR009075">
    <property type="entry name" value="AcylCo_DH/oxidase_C"/>
</dbReference>
<dbReference type="RefSeq" id="WP_342809438.1">
    <property type="nucleotide sequence ID" value="NZ_JAOPJZ010000013.1"/>
</dbReference>
<dbReference type="Pfam" id="PF02770">
    <property type="entry name" value="Acyl-CoA_dh_M"/>
    <property type="match status" value="1"/>
</dbReference>
<dbReference type="InterPro" id="IPR013786">
    <property type="entry name" value="AcylCoA_DH/ox_N"/>
</dbReference>
<dbReference type="Gene3D" id="1.20.140.10">
    <property type="entry name" value="Butyryl-CoA Dehydrogenase, subunit A, domain 3"/>
    <property type="match status" value="1"/>
</dbReference>
<evidence type="ECO:0000259" key="6">
    <source>
        <dbReference type="Pfam" id="PF00441"/>
    </source>
</evidence>
<feature type="domain" description="Acyl-CoA dehydrogenase/oxidase C-terminal" evidence="6">
    <location>
        <begin position="233"/>
        <end position="381"/>
    </location>
</feature>
<keyword evidence="5" id="KW-0560">Oxidoreductase</keyword>
<dbReference type="Gene3D" id="1.10.540.10">
    <property type="entry name" value="Acyl-CoA dehydrogenase/oxidase, N-terminal domain"/>
    <property type="match status" value="1"/>
</dbReference>
<evidence type="ECO:0000259" key="7">
    <source>
        <dbReference type="Pfam" id="PF02770"/>
    </source>
</evidence>
<evidence type="ECO:0000256" key="2">
    <source>
        <dbReference type="ARBA" id="ARBA00009347"/>
    </source>
</evidence>
<gene>
    <name evidence="9" type="ORF">OB919_14195</name>
</gene>
<evidence type="ECO:0000256" key="3">
    <source>
        <dbReference type="ARBA" id="ARBA00022630"/>
    </source>
</evidence>
<dbReference type="SUPFAM" id="SSF47203">
    <property type="entry name" value="Acyl-CoA dehydrogenase C-terminal domain-like"/>
    <property type="match status" value="1"/>
</dbReference>
<feature type="domain" description="Acyl-CoA oxidase/dehydrogenase middle" evidence="7">
    <location>
        <begin position="123"/>
        <end position="220"/>
    </location>
</feature>
<keyword evidence="3 5" id="KW-0285">Flavoprotein</keyword>
<keyword evidence="10" id="KW-1185">Reference proteome</keyword>
<comment type="cofactor">
    <cofactor evidence="1 5">
        <name>FAD</name>
        <dbReference type="ChEBI" id="CHEBI:57692"/>
    </cofactor>
</comment>
<dbReference type="SUPFAM" id="SSF56645">
    <property type="entry name" value="Acyl-CoA dehydrogenase NM domain-like"/>
    <property type="match status" value="1"/>
</dbReference>
<name>A0AAP2ZA29_9EURY</name>
<protein>
    <submittedName>
        <fullName evidence="9">Acyl-CoA/acyl-ACP dehydrogenase</fullName>
    </submittedName>
</protein>
<dbReference type="GO" id="GO:0050660">
    <property type="term" value="F:flavin adenine dinucleotide binding"/>
    <property type="evidence" value="ECO:0007669"/>
    <property type="project" value="InterPro"/>
</dbReference>
<dbReference type="PIRSF" id="PIRSF016578">
    <property type="entry name" value="HsaA"/>
    <property type="match status" value="1"/>
</dbReference>
<dbReference type="AlphaFoldDB" id="A0AAP2ZA29"/>
<feature type="domain" description="Acyl-CoA dehydrogenase/oxidase N-terminal" evidence="8">
    <location>
        <begin position="6"/>
        <end position="119"/>
    </location>
</feature>
<keyword evidence="4 5" id="KW-0274">FAD</keyword>
<dbReference type="GO" id="GO:0003995">
    <property type="term" value="F:acyl-CoA dehydrogenase activity"/>
    <property type="evidence" value="ECO:0007669"/>
    <property type="project" value="TreeGrafter"/>
</dbReference>
<evidence type="ECO:0000259" key="8">
    <source>
        <dbReference type="Pfam" id="PF02771"/>
    </source>
</evidence>
<dbReference type="EMBL" id="JAOPJZ010000013">
    <property type="protein sequence ID" value="MCU4753113.1"/>
    <property type="molecule type" value="Genomic_DNA"/>
</dbReference>
<dbReference type="InterPro" id="IPR037069">
    <property type="entry name" value="AcylCoA_DH/ox_N_sf"/>
</dbReference>
<dbReference type="InterPro" id="IPR036250">
    <property type="entry name" value="AcylCo_DH-like_C"/>
</dbReference>
<reference evidence="9 10" key="1">
    <citation type="submission" date="2022-09" db="EMBL/GenBank/DDBJ databases">
        <title>Enrichment on poylsaccharides allowed isolation of novel metabolic and taxonomic groups of Haloarchaea.</title>
        <authorList>
            <person name="Sorokin D.Y."/>
            <person name="Elcheninov A.G."/>
            <person name="Khizhniak T.V."/>
            <person name="Kolganova T.V."/>
            <person name="Kublanov I.V."/>
        </authorList>
    </citation>
    <scope>NUCLEOTIDE SEQUENCE [LARGE SCALE GENOMIC DNA]</scope>
    <source>
        <strain evidence="9 10">AArc-curdl1</strain>
    </source>
</reference>
<accession>A0AAP2ZA29</accession>
<dbReference type="Pfam" id="PF02771">
    <property type="entry name" value="Acyl-CoA_dh_N"/>
    <property type="match status" value="1"/>
</dbReference>
<dbReference type="InterPro" id="IPR006091">
    <property type="entry name" value="Acyl-CoA_Oxase/DH_mid-dom"/>
</dbReference>
<evidence type="ECO:0000256" key="4">
    <source>
        <dbReference type="ARBA" id="ARBA00022827"/>
    </source>
</evidence>
<evidence type="ECO:0000256" key="5">
    <source>
        <dbReference type="RuleBase" id="RU362125"/>
    </source>
</evidence>
<comment type="similarity">
    <text evidence="2 5">Belongs to the acyl-CoA dehydrogenase family.</text>
</comment>
<dbReference type="PANTHER" id="PTHR43884:SF12">
    <property type="entry name" value="ISOVALERYL-COA DEHYDROGENASE, MITOCHONDRIAL-RELATED"/>
    <property type="match status" value="1"/>
</dbReference>
<sequence>MDYELSAEHQMMQSTVKEIAADYDKDYWQEIHEGQLVPEEIFQDLAEGGWFGIPIPEEYGGHGMGLLDTIIVMEALAEAHAWETTFRFTMSTVFGGTSIMQNGTEAQKEQYLPGIAAGEDVWALGLTEPSAGLNATNMTTRAEKDGDEWVINGQKQWTSGMEFADKLLLVARTEPKDEVEKRTEGITMFILDPDMDGISYNEIPLDIYFTEPTYDLFLDDVRVPEERVLGDVGQGLHQIFGMLNAERLTAAVSAWGGGKEALDTAVQYAKDREVWSEPIGAHQAIQHPLADAHAEMESARHDIRRAAWLADQGRDGSGEAANIANLQAGKASWNACEAAMTTLGGMSASQEMGVAAAWGVVRHLRTGPVSEEMILNHIGQHSLGLPRSYQT</sequence>
<dbReference type="InterPro" id="IPR046373">
    <property type="entry name" value="Acyl-CoA_Oxase/DH_mid-dom_sf"/>
</dbReference>
<evidence type="ECO:0000256" key="1">
    <source>
        <dbReference type="ARBA" id="ARBA00001974"/>
    </source>
</evidence>
<evidence type="ECO:0000313" key="10">
    <source>
        <dbReference type="Proteomes" id="UP001321047"/>
    </source>
</evidence>
<comment type="caution">
    <text evidence="9">The sequence shown here is derived from an EMBL/GenBank/DDBJ whole genome shotgun (WGS) entry which is preliminary data.</text>
</comment>
<organism evidence="9 10">
    <name type="scientific">Natronosalvus hydrolyticus</name>
    <dbReference type="NCBI Taxonomy" id="2979988"/>
    <lineage>
        <taxon>Archaea</taxon>
        <taxon>Methanobacteriati</taxon>
        <taxon>Methanobacteriota</taxon>
        <taxon>Stenosarchaea group</taxon>
        <taxon>Halobacteria</taxon>
        <taxon>Halobacteriales</taxon>
        <taxon>Natrialbaceae</taxon>
        <taxon>Natronosalvus</taxon>
    </lineage>
</organism>
<proteinExistence type="inferred from homology"/>
<dbReference type="Proteomes" id="UP001321047">
    <property type="component" value="Unassembled WGS sequence"/>
</dbReference>